<keyword evidence="1" id="KW-0472">Membrane</keyword>
<protein>
    <submittedName>
        <fullName evidence="2">Uncharacterized protein</fullName>
    </submittedName>
</protein>
<feature type="transmembrane region" description="Helical" evidence="1">
    <location>
        <begin position="110"/>
        <end position="131"/>
    </location>
</feature>
<sequence length="217" mass="24231">MPCPSLRSLRLGIGLYPLGESHVIRCIRVDGELTLVIYAGSNHHEKVKEFVDIRVMGPVECSWSKSVGLHSALPAGQDSHAPTGTRKMKTLAAVRKAEPQAIVGLHQRQGYLSIVMWVTVGALLLWVTLAFDLNSKACSILKSSLASYYNWSLNAISHMQEELRIVIRYLEYIRIKVKQDIYSRIKIALEMAISYLQGFNESLDESAIAVTLDGLQY</sequence>
<evidence type="ECO:0000313" key="2">
    <source>
        <dbReference type="EMBL" id="KAF6744855.1"/>
    </source>
</evidence>
<comment type="caution">
    <text evidence="2">The sequence shown here is derived from an EMBL/GenBank/DDBJ whole genome shotgun (WGS) entry which is preliminary data.</text>
</comment>
<keyword evidence="1" id="KW-0812">Transmembrane</keyword>
<keyword evidence="3" id="KW-1185">Reference proteome</keyword>
<accession>A0A8H6HD37</accession>
<gene>
    <name evidence="2" type="ORF">DFP72DRAFT_857029</name>
</gene>
<dbReference type="EMBL" id="JACGCI010000113">
    <property type="protein sequence ID" value="KAF6744855.1"/>
    <property type="molecule type" value="Genomic_DNA"/>
</dbReference>
<proteinExistence type="predicted"/>
<evidence type="ECO:0000256" key="1">
    <source>
        <dbReference type="SAM" id="Phobius"/>
    </source>
</evidence>
<keyword evidence="1" id="KW-1133">Transmembrane helix</keyword>
<dbReference type="AlphaFoldDB" id="A0A8H6HD37"/>
<organism evidence="2 3">
    <name type="scientific">Ephemerocybe angulata</name>
    <dbReference type="NCBI Taxonomy" id="980116"/>
    <lineage>
        <taxon>Eukaryota</taxon>
        <taxon>Fungi</taxon>
        <taxon>Dikarya</taxon>
        <taxon>Basidiomycota</taxon>
        <taxon>Agaricomycotina</taxon>
        <taxon>Agaricomycetes</taxon>
        <taxon>Agaricomycetidae</taxon>
        <taxon>Agaricales</taxon>
        <taxon>Agaricineae</taxon>
        <taxon>Psathyrellaceae</taxon>
        <taxon>Ephemerocybe</taxon>
    </lineage>
</organism>
<reference evidence="2 3" key="1">
    <citation type="submission" date="2020-07" db="EMBL/GenBank/DDBJ databases">
        <title>Comparative genomics of pyrophilous fungi reveals a link between fire events and developmental genes.</title>
        <authorList>
            <consortium name="DOE Joint Genome Institute"/>
            <person name="Steindorff A.S."/>
            <person name="Carver A."/>
            <person name="Calhoun S."/>
            <person name="Stillman K."/>
            <person name="Liu H."/>
            <person name="Lipzen A."/>
            <person name="Pangilinan J."/>
            <person name="Labutti K."/>
            <person name="Bruns T.D."/>
            <person name="Grigoriev I.V."/>
        </authorList>
    </citation>
    <scope>NUCLEOTIDE SEQUENCE [LARGE SCALE GENOMIC DNA]</scope>
    <source>
        <strain evidence="2 3">CBS 144469</strain>
    </source>
</reference>
<name>A0A8H6HD37_9AGAR</name>
<evidence type="ECO:0000313" key="3">
    <source>
        <dbReference type="Proteomes" id="UP000521943"/>
    </source>
</evidence>
<dbReference type="Proteomes" id="UP000521943">
    <property type="component" value="Unassembled WGS sequence"/>
</dbReference>